<name>A0A9X3DA21_9SPHI</name>
<proteinExistence type="predicted"/>
<evidence type="ECO:0000313" key="3">
    <source>
        <dbReference type="Proteomes" id="UP001142592"/>
    </source>
</evidence>
<dbReference type="AlphaFoldDB" id="A0A9X3DA21"/>
<dbReference type="Proteomes" id="UP001142592">
    <property type="component" value="Unassembled WGS sequence"/>
</dbReference>
<dbReference type="InterPro" id="IPR014922">
    <property type="entry name" value="YdhG-like"/>
</dbReference>
<reference evidence="2" key="1">
    <citation type="submission" date="2022-11" db="EMBL/GenBank/DDBJ databases">
        <authorList>
            <person name="Graham C."/>
            <person name="Newman J.D."/>
        </authorList>
    </citation>
    <scope>NUCLEOTIDE SEQUENCE</scope>
    <source>
        <strain evidence="2">DSM 19486</strain>
    </source>
</reference>
<accession>A0A9X3DA21</accession>
<dbReference type="RefSeq" id="WP_010599593.1">
    <property type="nucleotide sequence ID" value="NZ_JAPJUH010000001.1"/>
</dbReference>
<evidence type="ECO:0000259" key="1">
    <source>
        <dbReference type="Pfam" id="PF08818"/>
    </source>
</evidence>
<dbReference type="EMBL" id="JAPJUH010000001">
    <property type="protein sequence ID" value="MCX3263512.1"/>
    <property type="molecule type" value="Genomic_DNA"/>
</dbReference>
<keyword evidence="3" id="KW-1185">Reference proteome</keyword>
<comment type="caution">
    <text evidence="2">The sequence shown here is derived from an EMBL/GenBank/DDBJ whole genome shotgun (WGS) entry which is preliminary data.</text>
</comment>
<gene>
    <name evidence="2" type="ORF">OQZ29_02080</name>
</gene>
<feature type="domain" description="YdhG-like" evidence="1">
    <location>
        <begin position="19"/>
        <end position="114"/>
    </location>
</feature>
<dbReference type="SUPFAM" id="SSF159888">
    <property type="entry name" value="YdhG-like"/>
    <property type="match status" value="1"/>
</dbReference>
<organism evidence="2 3">
    <name type="scientific">Pedobacter agri</name>
    <dbReference type="NCBI Taxonomy" id="454586"/>
    <lineage>
        <taxon>Bacteria</taxon>
        <taxon>Pseudomonadati</taxon>
        <taxon>Bacteroidota</taxon>
        <taxon>Sphingobacteriia</taxon>
        <taxon>Sphingobacteriales</taxon>
        <taxon>Sphingobacteriaceae</taxon>
        <taxon>Pedobacter</taxon>
    </lineage>
</organism>
<protein>
    <submittedName>
        <fullName evidence="2">DUF1801 domain-containing protein</fullName>
    </submittedName>
</protein>
<dbReference type="Pfam" id="PF08818">
    <property type="entry name" value="DUF1801"/>
    <property type="match status" value="1"/>
</dbReference>
<dbReference type="Gene3D" id="3.90.1150.200">
    <property type="match status" value="1"/>
</dbReference>
<evidence type="ECO:0000313" key="2">
    <source>
        <dbReference type="EMBL" id="MCX3263512.1"/>
    </source>
</evidence>
<sequence>MSKNEKISEFMANLIHPLKKEMEEVIEIILNANPKVEGHIKWGGPSFSFNGDMATINPKITKYVIVIFHKAALLEDDFNFLEAQTKGKAYAKFYSMDDVNKYRKGLTQAVNAWVTLMENS</sequence>